<evidence type="ECO:0000313" key="3">
    <source>
        <dbReference type="EMBL" id="VEN37147.1"/>
    </source>
</evidence>
<accession>A0A653BNJ0</accession>
<dbReference type="Pfam" id="PF00752">
    <property type="entry name" value="XPG_N"/>
    <property type="match status" value="1"/>
</dbReference>
<evidence type="ECO:0000259" key="2">
    <source>
        <dbReference type="Pfam" id="PF00752"/>
    </source>
</evidence>
<keyword evidence="4" id="KW-1185">Reference proteome</keyword>
<dbReference type="Proteomes" id="UP000410492">
    <property type="component" value="Unassembled WGS sequence"/>
</dbReference>
<dbReference type="Gene3D" id="3.40.50.1010">
    <property type="entry name" value="5'-nuclease"/>
    <property type="match status" value="1"/>
</dbReference>
<dbReference type="PANTHER" id="PTHR15665">
    <property type="entry name" value="ASTEROID PROTEIN"/>
    <property type="match status" value="1"/>
</dbReference>
<dbReference type="AlphaFoldDB" id="A0A653BNJ0"/>
<dbReference type="SUPFAM" id="SSF88723">
    <property type="entry name" value="PIN domain-like"/>
    <property type="match status" value="1"/>
</dbReference>
<sequence>MGFPGLTTFIENNAMLYLQNYQLHDTSLVIDGCATACYLYRLCKSNMCFGGDYDQYGKSIKDFFKILSDCNITPYVIFDGGNESGELKITIERMRKRIELTQQPNTNLNIVPQTAVFTWVLDLHNSPFIYYLLLMLL</sequence>
<name>A0A653BNJ0_CALMS</name>
<dbReference type="PANTHER" id="PTHR15665:SF1">
    <property type="entry name" value="PROTEIN ASTEROID HOMOLOG 1"/>
    <property type="match status" value="1"/>
</dbReference>
<feature type="domain" description="XPG N-terminal" evidence="2">
    <location>
        <begin position="1"/>
        <end position="93"/>
    </location>
</feature>
<dbReference type="GO" id="GO:0004518">
    <property type="term" value="F:nuclease activity"/>
    <property type="evidence" value="ECO:0007669"/>
    <property type="project" value="InterPro"/>
</dbReference>
<dbReference type="InterPro" id="IPR006085">
    <property type="entry name" value="XPG_DNA_repair_N"/>
</dbReference>
<gene>
    <name evidence="3" type="ORF">CALMAC_LOCUS2497</name>
</gene>
<dbReference type="OrthoDB" id="25987at2759"/>
<protein>
    <recommendedName>
        <fullName evidence="2">XPG N-terminal domain-containing protein</fullName>
    </recommendedName>
</protein>
<proteinExistence type="inferred from homology"/>
<evidence type="ECO:0000256" key="1">
    <source>
        <dbReference type="ARBA" id="ARBA00007398"/>
    </source>
</evidence>
<organism evidence="3 4">
    <name type="scientific">Callosobruchus maculatus</name>
    <name type="common">Southern cowpea weevil</name>
    <name type="synonym">Pulse bruchid</name>
    <dbReference type="NCBI Taxonomy" id="64391"/>
    <lineage>
        <taxon>Eukaryota</taxon>
        <taxon>Metazoa</taxon>
        <taxon>Ecdysozoa</taxon>
        <taxon>Arthropoda</taxon>
        <taxon>Hexapoda</taxon>
        <taxon>Insecta</taxon>
        <taxon>Pterygota</taxon>
        <taxon>Neoptera</taxon>
        <taxon>Endopterygota</taxon>
        <taxon>Coleoptera</taxon>
        <taxon>Polyphaga</taxon>
        <taxon>Cucujiformia</taxon>
        <taxon>Chrysomeloidea</taxon>
        <taxon>Chrysomelidae</taxon>
        <taxon>Bruchinae</taxon>
        <taxon>Bruchini</taxon>
        <taxon>Callosobruchus</taxon>
    </lineage>
</organism>
<reference evidence="3 4" key="1">
    <citation type="submission" date="2019-01" db="EMBL/GenBank/DDBJ databases">
        <authorList>
            <person name="Sayadi A."/>
        </authorList>
    </citation>
    <scope>NUCLEOTIDE SEQUENCE [LARGE SCALE GENOMIC DNA]</scope>
</reference>
<dbReference type="EMBL" id="CAACVG010003061">
    <property type="protein sequence ID" value="VEN37147.1"/>
    <property type="molecule type" value="Genomic_DNA"/>
</dbReference>
<dbReference type="InterPro" id="IPR029060">
    <property type="entry name" value="PIN-like_dom_sf"/>
</dbReference>
<comment type="similarity">
    <text evidence="1">Belongs to the asteroid family.</text>
</comment>
<dbReference type="InterPro" id="IPR026832">
    <property type="entry name" value="Asteroid"/>
</dbReference>
<evidence type="ECO:0000313" key="4">
    <source>
        <dbReference type="Proteomes" id="UP000410492"/>
    </source>
</evidence>